<dbReference type="Gene3D" id="1.20.1260.10">
    <property type="match status" value="1"/>
</dbReference>
<dbReference type="GO" id="GO:0045301">
    <property type="term" value="F:tRNA 2-(methylsulfanyl)-N(6)-isopentenyladenosine(37) hydroxylase activity"/>
    <property type="evidence" value="ECO:0007669"/>
    <property type="project" value="InterPro"/>
</dbReference>
<dbReference type="EMBL" id="CP036339">
    <property type="protein sequence ID" value="QDT71397.1"/>
    <property type="molecule type" value="Genomic_DNA"/>
</dbReference>
<dbReference type="AlphaFoldDB" id="A0A517TSP1"/>
<dbReference type="PANTHER" id="PTHR42637">
    <property type="entry name" value="TRNA-(MS[2]IO[6]A)-HYDROXYLASE"/>
    <property type="match status" value="1"/>
</dbReference>
<dbReference type="InterPro" id="IPR010386">
    <property type="entry name" value="tRNA-Hydrxlase_MiaE"/>
</dbReference>
<dbReference type="RefSeq" id="WP_145430628.1">
    <property type="nucleotide sequence ID" value="NZ_CP036339.1"/>
</dbReference>
<keyword evidence="2" id="KW-1185">Reference proteome</keyword>
<dbReference type="PANTHER" id="PTHR42637:SF1">
    <property type="entry name" value="TRNA 2-(METHYLSULFANYL)-N(6)-ISOPENTENYLADENOSINE(37) HYDROXYLASE"/>
    <property type="match status" value="1"/>
</dbReference>
<evidence type="ECO:0000313" key="2">
    <source>
        <dbReference type="Proteomes" id="UP000317909"/>
    </source>
</evidence>
<gene>
    <name evidence="1" type="ORF">I41_05540</name>
</gene>
<dbReference type="SUPFAM" id="SSF47240">
    <property type="entry name" value="Ferritin-like"/>
    <property type="match status" value="1"/>
</dbReference>
<accession>A0A517TSP1</accession>
<organism evidence="1 2">
    <name type="scientific">Lacipirellula limnantheis</name>
    <dbReference type="NCBI Taxonomy" id="2528024"/>
    <lineage>
        <taxon>Bacteria</taxon>
        <taxon>Pseudomonadati</taxon>
        <taxon>Planctomycetota</taxon>
        <taxon>Planctomycetia</taxon>
        <taxon>Pirellulales</taxon>
        <taxon>Lacipirellulaceae</taxon>
        <taxon>Lacipirellula</taxon>
    </lineage>
</organism>
<proteinExistence type="predicted"/>
<name>A0A517TSP1_9BACT</name>
<dbReference type="Pfam" id="PF06175">
    <property type="entry name" value="MiaE"/>
    <property type="match status" value="1"/>
</dbReference>
<reference evidence="1 2" key="1">
    <citation type="submission" date="2019-02" db="EMBL/GenBank/DDBJ databases">
        <title>Deep-cultivation of Planctomycetes and their phenomic and genomic characterization uncovers novel biology.</title>
        <authorList>
            <person name="Wiegand S."/>
            <person name="Jogler M."/>
            <person name="Boedeker C."/>
            <person name="Pinto D."/>
            <person name="Vollmers J."/>
            <person name="Rivas-Marin E."/>
            <person name="Kohn T."/>
            <person name="Peeters S.H."/>
            <person name="Heuer A."/>
            <person name="Rast P."/>
            <person name="Oberbeckmann S."/>
            <person name="Bunk B."/>
            <person name="Jeske O."/>
            <person name="Meyerdierks A."/>
            <person name="Storesund J.E."/>
            <person name="Kallscheuer N."/>
            <person name="Luecker S."/>
            <person name="Lage O.M."/>
            <person name="Pohl T."/>
            <person name="Merkel B.J."/>
            <person name="Hornburger P."/>
            <person name="Mueller R.-W."/>
            <person name="Bruemmer F."/>
            <person name="Labrenz M."/>
            <person name="Spormann A.M."/>
            <person name="Op den Camp H."/>
            <person name="Overmann J."/>
            <person name="Amann R."/>
            <person name="Jetten M.S.M."/>
            <person name="Mascher T."/>
            <person name="Medema M.H."/>
            <person name="Devos D.P."/>
            <person name="Kaster A.-K."/>
            <person name="Ovreas L."/>
            <person name="Rohde M."/>
            <person name="Galperin M.Y."/>
            <person name="Jogler C."/>
        </authorList>
    </citation>
    <scope>NUCLEOTIDE SEQUENCE [LARGE SCALE GENOMIC DNA]</scope>
    <source>
        <strain evidence="1 2">I41</strain>
    </source>
</reference>
<dbReference type="InterPro" id="IPR012347">
    <property type="entry name" value="Ferritin-like"/>
</dbReference>
<evidence type="ECO:0000313" key="1">
    <source>
        <dbReference type="EMBL" id="QDT71397.1"/>
    </source>
</evidence>
<dbReference type="GO" id="GO:0006400">
    <property type="term" value="P:tRNA modification"/>
    <property type="evidence" value="ECO:0007669"/>
    <property type="project" value="InterPro"/>
</dbReference>
<protein>
    <submittedName>
        <fullName evidence="1">tRNA-(MS[2]IO[6]A)-hydroxylase (MiaE)</fullName>
    </submittedName>
</protein>
<dbReference type="InterPro" id="IPR009078">
    <property type="entry name" value="Ferritin-like_SF"/>
</dbReference>
<dbReference type="OrthoDB" id="9802518at2"/>
<sequence length="191" mass="22166">MLHLQSATDARWLRQVDGNLNEILIDHAHCEKKAAGTALNLIFHYVEDRELCQEMTEIVNEELEHFHLVIDLLDRRGVKFRRLKPSQYGRKLNDLCRKQEPHRAVDRLLVAGIIEARSCERFQALANHIADLELATFYRSLFEAEARHHATYTRLAMHFAPEKEVLRRLNELAALEAAIIAEGEELPRMHS</sequence>
<dbReference type="Proteomes" id="UP000317909">
    <property type="component" value="Chromosome"/>
</dbReference>
<dbReference type="KEGG" id="llh:I41_05540"/>
<dbReference type="CDD" id="cd07910">
    <property type="entry name" value="MiaE"/>
    <property type="match status" value="1"/>
</dbReference>
<dbReference type="PIRSF" id="PIRSF020736">
    <property type="entry name" value="MiaE"/>
    <property type="match status" value="1"/>
</dbReference>